<dbReference type="Pfam" id="PF16541">
    <property type="entry name" value="AltA1"/>
    <property type="match status" value="1"/>
</dbReference>
<keyword evidence="2" id="KW-0964">Secreted</keyword>
<organism evidence="7 8">
    <name type="scientific">Canariomyces notabilis</name>
    <dbReference type="NCBI Taxonomy" id="2074819"/>
    <lineage>
        <taxon>Eukaryota</taxon>
        <taxon>Fungi</taxon>
        <taxon>Dikarya</taxon>
        <taxon>Ascomycota</taxon>
        <taxon>Pezizomycotina</taxon>
        <taxon>Sordariomycetes</taxon>
        <taxon>Sordariomycetidae</taxon>
        <taxon>Sordariales</taxon>
        <taxon>Chaetomiaceae</taxon>
        <taxon>Canariomyces</taxon>
    </lineage>
</organism>
<dbReference type="InterPro" id="IPR032382">
    <property type="entry name" value="AltA1"/>
</dbReference>
<evidence type="ECO:0000259" key="6">
    <source>
        <dbReference type="Pfam" id="PF16541"/>
    </source>
</evidence>
<keyword evidence="4" id="KW-1015">Disulfide bond</keyword>
<feature type="chain" id="PRO_5043016846" description="AA1-like domain-containing protein" evidence="5">
    <location>
        <begin position="23"/>
        <end position="164"/>
    </location>
</feature>
<feature type="signal peptide" evidence="5">
    <location>
        <begin position="1"/>
        <end position="22"/>
    </location>
</feature>
<evidence type="ECO:0000256" key="4">
    <source>
        <dbReference type="ARBA" id="ARBA00023157"/>
    </source>
</evidence>
<evidence type="ECO:0000256" key="2">
    <source>
        <dbReference type="ARBA" id="ARBA00022525"/>
    </source>
</evidence>
<evidence type="ECO:0000256" key="5">
    <source>
        <dbReference type="SAM" id="SignalP"/>
    </source>
</evidence>
<gene>
    <name evidence="7" type="ORF">N656DRAFT_840027</name>
</gene>
<evidence type="ECO:0000256" key="3">
    <source>
        <dbReference type="ARBA" id="ARBA00022729"/>
    </source>
</evidence>
<dbReference type="RefSeq" id="XP_064665642.1">
    <property type="nucleotide sequence ID" value="XM_064818924.1"/>
</dbReference>
<name>A0AAN6T8T0_9PEZI</name>
<dbReference type="EMBL" id="MU853366">
    <property type="protein sequence ID" value="KAK4108072.1"/>
    <property type="molecule type" value="Genomic_DNA"/>
</dbReference>
<feature type="domain" description="AA1-like" evidence="6">
    <location>
        <begin position="44"/>
        <end position="133"/>
    </location>
</feature>
<comment type="caution">
    <text evidence="7">The sequence shown here is derived from an EMBL/GenBank/DDBJ whole genome shotgun (WGS) entry which is preliminary data.</text>
</comment>
<evidence type="ECO:0000313" key="8">
    <source>
        <dbReference type="Proteomes" id="UP001302812"/>
    </source>
</evidence>
<evidence type="ECO:0000256" key="1">
    <source>
        <dbReference type="ARBA" id="ARBA00004613"/>
    </source>
</evidence>
<comment type="subcellular location">
    <subcellularLocation>
        <location evidence="1">Secreted</location>
    </subcellularLocation>
</comment>
<keyword evidence="3 5" id="KW-0732">Signal</keyword>
<dbReference type="Proteomes" id="UP001302812">
    <property type="component" value="Unassembled WGS sequence"/>
</dbReference>
<keyword evidence="8" id="KW-1185">Reference proteome</keyword>
<proteinExistence type="predicted"/>
<dbReference type="GeneID" id="89943050"/>
<sequence>MVKSLIPSIIAVLSVLWGQAGGRSCDAKPKCWKDVLGLQWTVQGFDYHAQYTFTNPAHQNSWGYVNFNVSNNVVPYTAVCGASSSQLTDFFYGTMDYTCTLPATAPIGSTVKRTFVASGSTSFTLSCTDTTNVTENWTPGQIYSSREVKCTPIDITVLLRQVVG</sequence>
<protein>
    <recommendedName>
        <fullName evidence="6">AA1-like domain-containing protein</fullName>
    </recommendedName>
</protein>
<dbReference type="GO" id="GO:0005576">
    <property type="term" value="C:extracellular region"/>
    <property type="evidence" value="ECO:0007669"/>
    <property type="project" value="UniProtKB-SubCell"/>
</dbReference>
<accession>A0AAN6T8T0</accession>
<reference evidence="7" key="1">
    <citation type="journal article" date="2023" name="Mol. Phylogenet. Evol.">
        <title>Genome-scale phylogeny and comparative genomics of the fungal order Sordariales.</title>
        <authorList>
            <person name="Hensen N."/>
            <person name="Bonometti L."/>
            <person name="Westerberg I."/>
            <person name="Brannstrom I.O."/>
            <person name="Guillou S."/>
            <person name="Cros-Aarteil S."/>
            <person name="Calhoun S."/>
            <person name="Haridas S."/>
            <person name="Kuo A."/>
            <person name="Mondo S."/>
            <person name="Pangilinan J."/>
            <person name="Riley R."/>
            <person name="LaButti K."/>
            <person name="Andreopoulos B."/>
            <person name="Lipzen A."/>
            <person name="Chen C."/>
            <person name="Yan M."/>
            <person name="Daum C."/>
            <person name="Ng V."/>
            <person name="Clum A."/>
            <person name="Steindorff A."/>
            <person name="Ohm R.A."/>
            <person name="Martin F."/>
            <person name="Silar P."/>
            <person name="Natvig D.O."/>
            <person name="Lalanne C."/>
            <person name="Gautier V."/>
            <person name="Ament-Velasquez S.L."/>
            <person name="Kruys A."/>
            <person name="Hutchinson M.I."/>
            <person name="Powell A.J."/>
            <person name="Barry K."/>
            <person name="Miller A.N."/>
            <person name="Grigoriev I.V."/>
            <person name="Debuchy R."/>
            <person name="Gladieux P."/>
            <person name="Hiltunen Thoren M."/>
            <person name="Johannesson H."/>
        </authorList>
    </citation>
    <scope>NUCLEOTIDE SEQUENCE</scope>
    <source>
        <strain evidence="7">CBS 508.74</strain>
    </source>
</reference>
<evidence type="ECO:0000313" key="7">
    <source>
        <dbReference type="EMBL" id="KAK4108072.1"/>
    </source>
</evidence>
<reference evidence="7" key="2">
    <citation type="submission" date="2023-05" db="EMBL/GenBank/DDBJ databases">
        <authorList>
            <consortium name="Lawrence Berkeley National Laboratory"/>
            <person name="Steindorff A."/>
            <person name="Hensen N."/>
            <person name="Bonometti L."/>
            <person name="Westerberg I."/>
            <person name="Brannstrom I.O."/>
            <person name="Guillou S."/>
            <person name="Cros-Aarteil S."/>
            <person name="Calhoun S."/>
            <person name="Haridas S."/>
            <person name="Kuo A."/>
            <person name="Mondo S."/>
            <person name="Pangilinan J."/>
            <person name="Riley R."/>
            <person name="Labutti K."/>
            <person name="Andreopoulos B."/>
            <person name="Lipzen A."/>
            <person name="Chen C."/>
            <person name="Yanf M."/>
            <person name="Daum C."/>
            <person name="Ng V."/>
            <person name="Clum A."/>
            <person name="Ohm R."/>
            <person name="Martin F."/>
            <person name="Silar P."/>
            <person name="Natvig D."/>
            <person name="Lalanne C."/>
            <person name="Gautier V."/>
            <person name="Ament-Velasquez S.L."/>
            <person name="Kruys A."/>
            <person name="Hutchinson M.I."/>
            <person name="Powell A.J."/>
            <person name="Barry K."/>
            <person name="Miller A.N."/>
            <person name="Grigoriev I.V."/>
            <person name="Debuchy R."/>
            <person name="Gladieux P."/>
            <person name="Thoren M.H."/>
            <person name="Johannesson H."/>
        </authorList>
    </citation>
    <scope>NUCLEOTIDE SEQUENCE</scope>
    <source>
        <strain evidence="7">CBS 508.74</strain>
    </source>
</reference>
<dbReference type="AlphaFoldDB" id="A0AAN6T8T0"/>